<sequence length="27" mass="3206">MITACTEIYNHVLKKNCNHFNILRNSK</sequence>
<reference evidence="1" key="2">
    <citation type="journal article" date="2015" name="Fish Shellfish Immunol.">
        <title>Early steps in the European eel (Anguilla anguilla)-Vibrio vulnificus interaction in the gills: Role of the RtxA13 toxin.</title>
        <authorList>
            <person name="Callol A."/>
            <person name="Pajuelo D."/>
            <person name="Ebbesson L."/>
            <person name="Teles M."/>
            <person name="MacKenzie S."/>
            <person name="Amaro C."/>
        </authorList>
    </citation>
    <scope>NUCLEOTIDE SEQUENCE</scope>
</reference>
<dbReference type="AlphaFoldDB" id="A0A0E9S639"/>
<reference evidence="1" key="1">
    <citation type="submission" date="2014-11" db="EMBL/GenBank/DDBJ databases">
        <authorList>
            <person name="Amaro Gonzalez C."/>
        </authorList>
    </citation>
    <scope>NUCLEOTIDE SEQUENCE</scope>
</reference>
<dbReference type="EMBL" id="GBXM01072574">
    <property type="protein sequence ID" value="JAH36003.1"/>
    <property type="molecule type" value="Transcribed_RNA"/>
</dbReference>
<organism evidence="1">
    <name type="scientific">Anguilla anguilla</name>
    <name type="common">European freshwater eel</name>
    <name type="synonym">Muraena anguilla</name>
    <dbReference type="NCBI Taxonomy" id="7936"/>
    <lineage>
        <taxon>Eukaryota</taxon>
        <taxon>Metazoa</taxon>
        <taxon>Chordata</taxon>
        <taxon>Craniata</taxon>
        <taxon>Vertebrata</taxon>
        <taxon>Euteleostomi</taxon>
        <taxon>Actinopterygii</taxon>
        <taxon>Neopterygii</taxon>
        <taxon>Teleostei</taxon>
        <taxon>Anguilliformes</taxon>
        <taxon>Anguillidae</taxon>
        <taxon>Anguilla</taxon>
    </lineage>
</organism>
<name>A0A0E9S639_ANGAN</name>
<protein>
    <submittedName>
        <fullName evidence="1">Uncharacterized protein</fullName>
    </submittedName>
</protein>
<accession>A0A0E9S639</accession>
<evidence type="ECO:0000313" key="1">
    <source>
        <dbReference type="EMBL" id="JAH36003.1"/>
    </source>
</evidence>
<proteinExistence type="predicted"/>